<dbReference type="EMBL" id="JAGMVJ010000005">
    <property type="protein sequence ID" value="KAH7090741.1"/>
    <property type="molecule type" value="Genomic_DNA"/>
</dbReference>
<dbReference type="InterPro" id="IPR010730">
    <property type="entry name" value="HET"/>
</dbReference>
<comment type="caution">
    <text evidence="2">The sequence shown here is derived from an EMBL/GenBank/DDBJ whole genome shotgun (WGS) entry which is preliminary data.</text>
</comment>
<gene>
    <name evidence="2" type="ORF">FB567DRAFT_520548</name>
</gene>
<dbReference type="InterPro" id="IPR052895">
    <property type="entry name" value="HetReg/Transcr_Mod"/>
</dbReference>
<name>A0A8K0RDP9_9PLEO</name>
<dbReference type="Pfam" id="PF06985">
    <property type="entry name" value="HET"/>
    <property type="match status" value="1"/>
</dbReference>
<accession>A0A8K0RDP9</accession>
<evidence type="ECO:0000259" key="1">
    <source>
        <dbReference type="Pfam" id="PF06985"/>
    </source>
</evidence>
<reference evidence="2" key="1">
    <citation type="journal article" date="2021" name="Nat. Commun.">
        <title>Genetic determinants of endophytism in the Arabidopsis root mycobiome.</title>
        <authorList>
            <person name="Mesny F."/>
            <person name="Miyauchi S."/>
            <person name="Thiergart T."/>
            <person name="Pickel B."/>
            <person name="Atanasova L."/>
            <person name="Karlsson M."/>
            <person name="Huettel B."/>
            <person name="Barry K.W."/>
            <person name="Haridas S."/>
            <person name="Chen C."/>
            <person name="Bauer D."/>
            <person name="Andreopoulos W."/>
            <person name="Pangilinan J."/>
            <person name="LaButti K."/>
            <person name="Riley R."/>
            <person name="Lipzen A."/>
            <person name="Clum A."/>
            <person name="Drula E."/>
            <person name="Henrissat B."/>
            <person name="Kohler A."/>
            <person name="Grigoriev I.V."/>
            <person name="Martin F.M."/>
            <person name="Hacquard S."/>
        </authorList>
    </citation>
    <scope>NUCLEOTIDE SEQUENCE</scope>
    <source>
        <strain evidence="2">MPI-SDFR-AT-0120</strain>
    </source>
</reference>
<dbReference type="PANTHER" id="PTHR24148">
    <property type="entry name" value="ANKYRIN REPEAT DOMAIN-CONTAINING PROTEIN 39 HOMOLOG-RELATED"/>
    <property type="match status" value="1"/>
</dbReference>
<dbReference type="PANTHER" id="PTHR24148:SF73">
    <property type="entry name" value="HET DOMAIN PROTEIN (AFU_ORTHOLOGUE AFUA_8G01020)"/>
    <property type="match status" value="1"/>
</dbReference>
<keyword evidence="3" id="KW-1185">Reference proteome</keyword>
<dbReference type="AlphaFoldDB" id="A0A8K0RDP9"/>
<dbReference type="Pfam" id="PF26639">
    <property type="entry name" value="Het-6_barrel"/>
    <property type="match status" value="1"/>
</dbReference>
<evidence type="ECO:0000313" key="2">
    <source>
        <dbReference type="EMBL" id="KAH7090741.1"/>
    </source>
</evidence>
<dbReference type="OrthoDB" id="2157530at2759"/>
<proteinExistence type="predicted"/>
<protein>
    <submittedName>
        <fullName evidence="2">Heterokaryon incompatibility protein-domain-containing protein</fullName>
    </submittedName>
</protein>
<feature type="domain" description="Heterokaryon incompatibility" evidence="1">
    <location>
        <begin position="69"/>
        <end position="207"/>
    </location>
</feature>
<sequence length="572" mass="64602">MTGNRPPHQQLTLKFVSFSSLPKEQPKPYTYTPLEPGFIRTIRVHPMSESVPLLITIDHDRLDEPHLTYTALSYVWGSAELTHRIKCNSNTFVSVTSNAASALQHIRRKTKPIYVWIDALCIDQSNIAERNAQVRLMGNIYAKATMTYVYLGVADDESRVAMKYIKEHDHNGRQHATRLRSGFELERKALGSFLDRTWFNRIWVLQEVFLSRNAKVMCGEEEVRWVDLLSAYNFLLKNRNLFDWPYLPPVLGLKSRRYLWDLLCLTRQCCSTDPRDKVFALLSMTKTEGDKVEVDYNMDCGQLYVNVAVHLFRSGGLDFLLAAQHFPSDIEVPSWVPNWSLRFDVSHVSAEHRALAPFERAGGFYAAADICTIDSSNHVKGIVDGEMSVPRNPILRVQAMIMGGIVAMDDVRIIQGSEWGKELRLIGSRFRDCTGHRVKWSDVLGNGCQCCVVKQKGLPIDIAWRTMTAGRAGNKRPVGAISTTKAEIVGSTVNGCRLFITKCGHMGLTPGNINYGDYICILKGAWTPCIVRRIESDFWVLVAGYCYLDGAMKGEVVAGQLGDEAWRELLLR</sequence>
<evidence type="ECO:0000313" key="3">
    <source>
        <dbReference type="Proteomes" id="UP000813461"/>
    </source>
</evidence>
<organism evidence="2 3">
    <name type="scientific">Paraphoma chrysanthemicola</name>
    <dbReference type="NCBI Taxonomy" id="798071"/>
    <lineage>
        <taxon>Eukaryota</taxon>
        <taxon>Fungi</taxon>
        <taxon>Dikarya</taxon>
        <taxon>Ascomycota</taxon>
        <taxon>Pezizomycotina</taxon>
        <taxon>Dothideomycetes</taxon>
        <taxon>Pleosporomycetidae</taxon>
        <taxon>Pleosporales</taxon>
        <taxon>Pleosporineae</taxon>
        <taxon>Phaeosphaeriaceae</taxon>
        <taxon>Paraphoma</taxon>
    </lineage>
</organism>
<dbReference type="Proteomes" id="UP000813461">
    <property type="component" value="Unassembled WGS sequence"/>
</dbReference>